<dbReference type="Proteomes" id="UP000541810">
    <property type="component" value="Unassembled WGS sequence"/>
</dbReference>
<comment type="caution">
    <text evidence="2">The sequence shown here is derived from an EMBL/GenBank/DDBJ whole genome shotgun (WGS) entry which is preliminary data.</text>
</comment>
<keyword evidence="1" id="KW-0812">Transmembrane</keyword>
<accession>A0A7X0LL65</accession>
<keyword evidence="3" id="KW-1185">Reference proteome</keyword>
<evidence type="ECO:0000313" key="2">
    <source>
        <dbReference type="EMBL" id="MBB6430306.1"/>
    </source>
</evidence>
<feature type="transmembrane region" description="Helical" evidence="1">
    <location>
        <begin position="80"/>
        <end position="101"/>
    </location>
</feature>
<sequence length="133" mass="14260">MTLGLLTFAWVWFCLGIVSGAVLGLVFHREDGWGGYGSWRRRLARLGHIAFFGTGVLVLAMALTARALPEVQAVADALRWAGPMAVVGAVTMPLVCGLSAWRKPWRVWFPVPVTALGLSVLGFTAALIRGVLA</sequence>
<feature type="transmembrane region" description="Helical" evidence="1">
    <location>
        <begin position="107"/>
        <end position="128"/>
    </location>
</feature>
<protein>
    <submittedName>
        <fullName evidence="2">Uncharacterized protein</fullName>
    </submittedName>
</protein>
<evidence type="ECO:0000256" key="1">
    <source>
        <dbReference type="SAM" id="Phobius"/>
    </source>
</evidence>
<name>A0A7X0LL65_9BACT</name>
<dbReference type="RefSeq" id="WP_184677827.1">
    <property type="nucleotide sequence ID" value="NZ_JACHGY010000001.1"/>
</dbReference>
<dbReference type="AlphaFoldDB" id="A0A7X0LL65"/>
<keyword evidence="1" id="KW-0472">Membrane</keyword>
<keyword evidence="1" id="KW-1133">Transmembrane helix</keyword>
<proteinExistence type="predicted"/>
<feature type="transmembrane region" description="Helical" evidence="1">
    <location>
        <begin position="44"/>
        <end position="68"/>
    </location>
</feature>
<reference evidence="2 3" key="1">
    <citation type="submission" date="2020-08" db="EMBL/GenBank/DDBJ databases">
        <title>Genomic Encyclopedia of Type Strains, Phase IV (KMG-IV): sequencing the most valuable type-strain genomes for metagenomic binning, comparative biology and taxonomic classification.</title>
        <authorList>
            <person name="Goeker M."/>
        </authorList>
    </citation>
    <scope>NUCLEOTIDE SEQUENCE [LARGE SCALE GENOMIC DNA]</scope>
    <source>
        <strain evidence="2 3">DSM 103725</strain>
    </source>
</reference>
<organism evidence="2 3">
    <name type="scientific">Algisphaera agarilytica</name>
    <dbReference type="NCBI Taxonomy" id="1385975"/>
    <lineage>
        <taxon>Bacteria</taxon>
        <taxon>Pseudomonadati</taxon>
        <taxon>Planctomycetota</taxon>
        <taxon>Phycisphaerae</taxon>
        <taxon>Phycisphaerales</taxon>
        <taxon>Phycisphaeraceae</taxon>
        <taxon>Algisphaera</taxon>
    </lineage>
</organism>
<gene>
    <name evidence="2" type="ORF">HNQ40_002112</name>
</gene>
<evidence type="ECO:0000313" key="3">
    <source>
        <dbReference type="Proteomes" id="UP000541810"/>
    </source>
</evidence>
<dbReference type="EMBL" id="JACHGY010000001">
    <property type="protein sequence ID" value="MBB6430306.1"/>
    <property type="molecule type" value="Genomic_DNA"/>
</dbReference>